<gene>
    <name evidence="4" type="ordered locus">FRAAL2262</name>
</gene>
<feature type="region of interest" description="Disordered" evidence="2">
    <location>
        <begin position="1"/>
        <end position="28"/>
    </location>
</feature>
<evidence type="ECO:0000256" key="1">
    <source>
        <dbReference type="ARBA" id="ARBA00022801"/>
    </source>
</evidence>
<dbReference type="Gene3D" id="2.40.260.10">
    <property type="entry name" value="Sortase"/>
    <property type="match status" value="1"/>
</dbReference>
<feature type="compositionally biased region" description="Gly residues" evidence="2">
    <location>
        <begin position="372"/>
        <end position="385"/>
    </location>
</feature>
<dbReference type="InterPro" id="IPR042001">
    <property type="entry name" value="Sortase_F"/>
</dbReference>
<evidence type="ECO:0000256" key="3">
    <source>
        <dbReference type="SAM" id="Phobius"/>
    </source>
</evidence>
<accession>Q0RNH7</accession>
<dbReference type="EMBL" id="CT573213">
    <property type="protein sequence ID" value="CAJ60911.1"/>
    <property type="molecule type" value="Genomic_DNA"/>
</dbReference>
<proteinExistence type="predicted"/>
<sequence length="385" mass="37681">MRRVDRAGGTVEGETNDGHRKPASGPVPVAAATRRPLLWRGLLLVGLVLIVGSGFRLAEPALDAVRGGSGTDAAADLPDIPPPPPPPPAASAGPAIGLPPALVEQPVVVINDPVRLRIRRMGIDAPITHLGLSPDGSVAVPKAWGDVGWFDRGPAPGGIGPAVLVGHYDSTTGPAVFYRLPQLVPGDRIEVAGRTGAAQAFIVDRKEDVSKAAFPSQRVYGPVARPELRLITCGGAFDHKTKHYLNNVVVYAHADTFAGPAPGAPAGPAPAAPATGGKPAAPPSSAPLGSAPLGSVPPGAAIGPTRTAAVAPAGGGTGPSAGAAGALTHAPAVPPARAARPPAGAAAVPPAGAAAVPASTAHAGTLVLPGASSGGGSPAAGGPFR</sequence>
<organism evidence="4 5">
    <name type="scientific">Frankia alni (strain DSM 45986 / CECT 9034 / ACN14a)</name>
    <dbReference type="NCBI Taxonomy" id="326424"/>
    <lineage>
        <taxon>Bacteria</taxon>
        <taxon>Bacillati</taxon>
        <taxon>Actinomycetota</taxon>
        <taxon>Actinomycetes</taxon>
        <taxon>Frankiales</taxon>
        <taxon>Frankiaceae</taxon>
        <taxon>Frankia</taxon>
    </lineage>
</organism>
<dbReference type="NCBIfam" id="NF033748">
    <property type="entry name" value="class_F_sortase"/>
    <property type="match status" value="1"/>
</dbReference>
<dbReference type="STRING" id="326424.FRAAL2262"/>
<feature type="transmembrane region" description="Helical" evidence="3">
    <location>
        <begin position="37"/>
        <end position="58"/>
    </location>
</feature>
<dbReference type="KEGG" id="fal:FRAAL2262"/>
<evidence type="ECO:0000313" key="4">
    <source>
        <dbReference type="EMBL" id="CAJ60911.1"/>
    </source>
</evidence>
<keyword evidence="5" id="KW-1185">Reference proteome</keyword>
<evidence type="ECO:0000313" key="5">
    <source>
        <dbReference type="Proteomes" id="UP000000657"/>
    </source>
</evidence>
<keyword evidence="1" id="KW-0378">Hydrolase</keyword>
<feature type="compositionally biased region" description="Low complexity" evidence="2">
    <location>
        <begin position="303"/>
        <end position="312"/>
    </location>
</feature>
<dbReference type="Proteomes" id="UP000000657">
    <property type="component" value="Chromosome"/>
</dbReference>
<feature type="compositionally biased region" description="Low complexity" evidence="2">
    <location>
        <begin position="335"/>
        <end position="358"/>
    </location>
</feature>
<keyword evidence="3" id="KW-0812">Transmembrane</keyword>
<feature type="compositionally biased region" description="Pro residues" evidence="2">
    <location>
        <begin position="79"/>
        <end position="89"/>
    </location>
</feature>
<dbReference type="Pfam" id="PF04203">
    <property type="entry name" value="Sortase"/>
    <property type="match status" value="1"/>
</dbReference>
<feature type="region of interest" description="Disordered" evidence="2">
    <location>
        <begin position="67"/>
        <end position="96"/>
    </location>
</feature>
<dbReference type="SUPFAM" id="SSF63817">
    <property type="entry name" value="Sortase"/>
    <property type="match status" value="1"/>
</dbReference>
<keyword evidence="3" id="KW-0472">Membrane</keyword>
<dbReference type="eggNOG" id="COG3764">
    <property type="taxonomic scope" value="Bacteria"/>
</dbReference>
<feature type="region of interest" description="Disordered" evidence="2">
    <location>
        <begin position="264"/>
        <end position="385"/>
    </location>
</feature>
<protein>
    <submittedName>
        <fullName evidence="4">Secreted protein (Partial match)</fullName>
    </submittedName>
</protein>
<dbReference type="GO" id="GO:0016787">
    <property type="term" value="F:hydrolase activity"/>
    <property type="evidence" value="ECO:0007669"/>
    <property type="project" value="UniProtKB-KW"/>
</dbReference>
<dbReference type="InterPro" id="IPR023365">
    <property type="entry name" value="Sortase_dom-sf"/>
</dbReference>
<keyword evidence="3" id="KW-1133">Transmembrane helix</keyword>
<dbReference type="HOGENOM" id="CLU_062592_0_0_11"/>
<dbReference type="InterPro" id="IPR005754">
    <property type="entry name" value="Sortase"/>
</dbReference>
<reference evidence="4 5" key="1">
    <citation type="journal article" date="2007" name="Genome Res.">
        <title>Genome characteristics of facultatively symbiotic Frankia sp. strains reflect host range and host plant biogeography.</title>
        <authorList>
            <person name="Normand P."/>
            <person name="Lapierre P."/>
            <person name="Tisa L.S."/>
            <person name="Gogarten J.P."/>
            <person name="Alloisio N."/>
            <person name="Bagnarol E."/>
            <person name="Bassi C.A."/>
            <person name="Berry A.M."/>
            <person name="Bickhart D.M."/>
            <person name="Choisne N."/>
            <person name="Couloux A."/>
            <person name="Cournoyer B."/>
            <person name="Cruveiller S."/>
            <person name="Daubin V."/>
            <person name="Demange N."/>
            <person name="Francino M.P."/>
            <person name="Goltsman E."/>
            <person name="Huang Y."/>
            <person name="Kopp O.R."/>
            <person name="Labarre L."/>
            <person name="Lapidus A."/>
            <person name="Lavire C."/>
            <person name="Marechal J."/>
            <person name="Martinez M."/>
            <person name="Mastronunzio J.E."/>
            <person name="Mullin B.C."/>
            <person name="Niemann J."/>
            <person name="Pujic P."/>
            <person name="Rawnsley T."/>
            <person name="Rouy Z."/>
            <person name="Schenowitz C."/>
            <person name="Sellstedt A."/>
            <person name="Tavares F."/>
            <person name="Tomkins J.P."/>
            <person name="Vallenet D."/>
            <person name="Valverde C."/>
            <person name="Wall L.G."/>
            <person name="Wang Y."/>
            <person name="Medigue C."/>
            <person name="Benson D.R."/>
        </authorList>
    </citation>
    <scope>NUCLEOTIDE SEQUENCE [LARGE SCALE GENOMIC DNA]</scope>
    <source>
        <strain evidence="5">DSM 45986 / CECT 9034 / ACN14a</strain>
    </source>
</reference>
<name>Q0RNH7_FRAAA</name>
<dbReference type="AlphaFoldDB" id="Q0RNH7"/>
<dbReference type="CDD" id="cd05829">
    <property type="entry name" value="Sortase_F"/>
    <property type="match status" value="1"/>
</dbReference>
<evidence type="ECO:0000256" key="2">
    <source>
        <dbReference type="SAM" id="MobiDB-lite"/>
    </source>
</evidence>